<dbReference type="AlphaFoldDB" id="A0A1F6NML9"/>
<name>A0A1F6NML9_9BACT</name>
<evidence type="ECO:0000259" key="11">
    <source>
        <dbReference type="Pfam" id="PF12169"/>
    </source>
</evidence>
<dbReference type="InterPro" id="IPR027417">
    <property type="entry name" value="P-loop_NTPase"/>
</dbReference>
<evidence type="ECO:0000256" key="4">
    <source>
        <dbReference type="ARBA" id="ARBA00022705"/>
    </source>
</evidence>
<evidence type="ECO:0000259" key="12">
    <source>
        <dbReference type="Pfam" id="PF22608"/>
    </source>
</evidence>
<dbReference type="GO" id="GO:0009360">
    <property type="term" value="C:DNA polymerase III complex"/>
    <property type="evidence" value="ECO:0007669"/>
    <property type="project" value="InterPro"/>
</dbReference>
<accession>A0A1F6NML9</accession>
<comment type="catalytic activity">
    <reaction evidence="9">
        <text>DNA(n) + a 2'-deoxyribonucleoside 5'-triphosphate = DNA(n+1) + diphosphate</text>
        <dbReference type="Rhea" id="RHEA:22508"/>
        <dbReference type="Rhea" id="RHEA-COMP:17339"/>
        <dbReference type="Rhea" id="RHEA-COMP:17340"/>
        <dbReference type="ChEBI" id="CHEBI:33019"/>
        <dbReference type="ChEBI" id="CHEBI:61560"/>
        <dbReference type="ChEBI" id="CHEBI:173112"/>
        <dbReference type="EC" id="2.7.7.7"/>
    </reaction>
</comment>
<reference evidence="13 14" key="1">
    <citation type="journal article" date="2016" name="Nat. Commun.">
        <title>Thousands of microbial genomes shed light on interconnected biogeochemical processes in an aquifer system.</title>
        <authorList>
            <person name="Anantharaman K."/>
            <person name="Brown C.T."/>
            <person name="Hug L.A."/>
            <person name="Sharon I."/>
            <person name="Castelle C.J."/>
            <person name="Probst A.J."/>
            <person name="Thomas B.C."/>
            <person name="Singh A."/>
            <person name="Wilkins M.J."/>
            <person name="Karaoz U."/>
            <person name="Brodie E.L."/>
            <person name="Williams K.H."/>
            <person name="Hubbard S.S."/>
            <person name="Banfield J.F."/>
        </authorList>
    </citation>
    <scope>NUCLEOTIDE SEQUENCE [LARGE SCALE GENOMIC DNA]</scope>
</reference>
<feature type="region of interest" description="Disordered" evidence="10">
    <location>
        <begin position="339"/>
        <end position="358"/>
    </location>
</feature>
<evidence type="ECO:0000256" key="3">
    <source>
        <dbReference type="ARBA" id="ARBA00022695"/>
    </source>
</evidence>
<dbReference type="SUPFAM" id="SSF52540">
    <property type="entry name" value="P-loop containing nucleoside triphosphate hydrolases"/>
    <property type="match status" value="1"/>
</dbReference>
<evidence type="ECO:0000256" key="8">
    <source>
        <dbReference type="ARBA" id="ARBA00022840"/>
    </source>
</evidence>
<dbReference type="Gene3D" id="1.10.8.60">
    <property type="match status" value="1"/>
</dbReference>
<protein>
    <recommendedName>
        <fullName evidence="9">DNA polymerase III subunit gamma/tau</fullName>
        <ecNumber evidence="9">2.7.7.7</ecNumber>
    </recommendedName>
</protein>
<keyword evidence="3 9" id="KW-0548">Nucleotidyltransferase</keyword>
<proteinExistence type="inferred from homology"/>
<feature type="domain" description="DNA polymerase III gamma subunit" evidence="11">
    <location>
        <begin position="175"/>
        <end position="280"/>
    </location>
</feature>
<dbReference type="Gene3D" id="3.40.50.300">
    <property type="entry name" value="P-loop containing nucleotide triphosphate hydrolases"/>
    <property type="match status" value="1"/>
</dbReference>
<comment type="caution">
    <text evidence="13">The sequence shown here is derived from an EMBL/GenBank/DDBJ whole genome shotgun (WGS) entry which is preliminary data.</text>
</comment>
<dbReference type="InterPro" id="IPR022754">
    <property type="entry name" value="DNA_pol_III_gamma-3"/>
</dbReference>
<dbReference type="Proteomes" id="UP000178349">
    <property type="component" value="Unassembled WGS sequence"/>
</dbReference>
<dbReference type="NCBIfam" id="TIGR02397">
    <property type="entry name" value="dnaX_nterm"/>
    <property type="match status" value="1"/>
</dbReference>
<dbReference type="PANTHER" id="PTHR11669">
    <property type="entry name" value="REPLICATION FACTOR C / DNA POLYMERASE III GAMMA-TAU SUBUNIT"/>
    <property type="match status" value="1"/>
</dbReference>
<dbReference type="Gene3D" id="3.30.300.150">
    <property type="entry name" value="DNA polymerase III, tau subunit, domain V"/>
    <property type="match status" value="1"/>
</dbReference>
<feature type="domain" description="DNA polymerase III subunit gamma/tau helical lid" evidence="12">
    <location>
        <begin position="103"/>
        <end position="147"/>
    </location>
</feature>
<dbReference type="Pfam" id="PF13177">
    <property type="entry name" value="DNA_pol3_delta2"/>
    <property type="match status" value="1"/>
</dbReference>
<evidence type="ECO:0000256" key="5">
    <source>
        <dbReference type="ARBA" id="ARBA00022723"/>
    </source>
</evidence>
<keyword evidence="7" id="KW-0862">Zinc</keyword>
<dbReference type="Gene3D" id="1.20.272.10">
    <property type="match status" value="1"/>
</dbReference>
<gene>
    <name evidence="9" type="primary">dnaX</name>
    <name evidence="13" type="ORF">A2493_00625</name>
</gene>
<keyword evidence="4 9" id="KW-0235">DNA replication</keyword>
<dbReference type="EC" id="2.7.7.7" evidence="9"/>
<dbReference type="InterPro" id="IPR008921">
    <property type="entry name" value="DNA_pol3_clamp-load_cplx_C"/>
</dbReference>
<comment type="function">
    <text evidence="9">DNA polymerase III is a complex, multichain enzyme responsible for most of the replicative synthesis in bacteria. This DNA polymerase also exhibits 3' to 5' exonuclease activity.</text>
</comment>
<keyword evidence="6 9" id="KW-0547">Nucleotide-binding</keyword>
<keyword evidence="8 9" id="KW-0067">ATP-binding</keyword>
<dbReference type="GO" id="GO:0005524">
    <property type="term" value="F:ATP binding"/>
    <property type="evidence" value="ECO:0007669"/>
    <property type="project" value="UniProtKB-KW"/>
</dbReference>
<evidence type="ECO:0000256" key="1">
    <source>
        <dbReference type="ARBA" id="ARBA00006360"/>
    </source>
</evidence>
<evidence type="ECO:0000256" key="2">
    <source>
        <dbReference type="ARBA" id="ARBA00022679"/>
    </source>
</evidence>
<dbReference type="InterPro" id="IPR045085">
    <property type="entry name" value="HLD_clamp_pol_III_gamma_tau"/>
</dbReference>
<dbReference type="GO" id="GO:0003887">
    <property type="term" value="F:DNA-directed DNA polymerase activity"/>
    <property type="evidence" value="ECO:0007669"/>
    <property type="project" value="UniProtKB-KW"/>
</dbReference>
<dbReference type="GO" id="GO:0046872">
    <property type="term" value="F:metal ion binding"/>
    <property type="evidence" value="ECO:0007669"/>
    <property type="project" value="UniProtKB-KW"/>
</dbReference>
<dbReference type="InterPro" id="IPR038249">
    <property type="entry name" value="PolIII_tau_V_sf"/>
</dbReference>
<dbReference type="GO" id="GO:0003677">
    <property type="term" value="F:DNA binding"/>
    <property type="evidence" value="ECO:0007669"/>
    <property type="project" value="InterPro"/>
</dbReference>
<feature type="compositionally biased region" description="Polar residues" evidence="10">
    <location>
        <begin position="346"/>
        <end position="358"/>
    </location>
</feature>
<evidence type="ECO:0000256" key="7">
    <source>
        <dbReference type="ARBA" id="ARBA00022833"/>
    </source>
</evidence>
<dbReference type="Pfam" id="PF12169">
    <property type="entry name" value="DNA_pol3_gamma3"/>
    <property type="match status" value="1"/>
</dbReference>
<evidence type="ECO:0000313" key="14">
    <source>
        <dbReference type="Proteomes" id="UP000178349"/>
    </source>
</evidence>
<dbReference type="GO" id="GO:0006261">
    <property type="term" value="P:DNA-templated DNA replication"/>
    <property type="evidence" value="ECO:0007669"/>
    <property type="project" value="TreeGrafter"/>
</dbReference>
<dbReference type="PANTHER" id="PTHR11669:SF0">
    <property type="entry name" value="PROTEIN STICHEL-LIKE 2"/>
    <property type="match status" value="1"/>
</dbReference>
<keyword evidence="2 9" id="KW-0808">Transferase</keyword>
<dbReference type="CDD" id="cd18137">
    <property type="entry name" value="HLD_clamp_pol_III_gamma_tau"/>
    <property type="match status" value="1"/>
</dbReference>
<evidence type="ECO:0000256" key="10">
    <source>
        <dbReference type="SAM" id="MobiDB-lite"/>
    </source>
</evidence>
<dbReference type="EMBL" id="MFQW01000060">
    <property type="protein sequence ID" value="OGH84884.1"/>
    <property type="molecule type" value="Genomic_DNA"/>
</dbReference>
<keyword evidence="5" id="KW-0479">Metal-binding</keyword>
<evidence type="ECO:0000313" key="13">
    <source>
        <dbReference type="EMBL" id="OGH84884.1"/>
    </source>
</evidence>
<comment type="subunit">
    <text evidence="9">DNA polymerase III contains a core (composed of alpha, epsilon and theta chains) that associates with a tau subunit. This core dimerizes to form the POLIII' complex. PolIII' associates with the gamma complex (composed of gamma, delta, delta', psi and chi chains) and with the beta chain to form the complete DNA polymerase III complex.</text>
</comment>
<sequence>MHGNSIDVIEIDAASHTGVDNVRQNIIENSQFKPTTSKYKIFIIDEVHMLSTAAFNALLKTLEEPPNYVVFVLATTDPQKLPATIISRCQRYNFTKVGSKEMQKSIAKIAKAEGVTVENEVLARIAKKSEGCVRDAVSLLEQLTSSGEKKITLDIASIILPTSNIEDQLVFGKFLITKNQIDALIFINDLNNQGINLSFFAEEFIEFLRIIMIAKTDMQLAEKELDMSSEQKKDIEEILNSLSPTQIIELLELTIKRTLEIKSSVLPQLPLEMLVVEWCNETTTKPILKNTIITNQKKVETPTIIENIKTTTEDKIIEKLDDTTETKTPILENKEIEVKTEKEVSTDSTNNKPLNNSPLTKELVENNWNNLIKSLETEAPSLTFILKMSKVETVQDNTITLSVEYSFHKEKLLENITKQKLENILKQILSHNVSINVIQTENKKKSTENNSGAQLNDLAVALGGEIIS</sequence>
<dbReference type="Pfam" id="PF22608">
    <property type="entry name" value="DNAX_ATPase_lid"/>
    <property type="match status" value="1"/>
</dbReference>
<evidence type="ECO:0000256" key="6">
    <source>
        <dbReference type="ARBA" id="ARBA00022741"/>
    </source>
</evidence>
<dbReference type="InterPro" id="IPR012763">
    <property type="entry name" value="DNA_pol_III_sug/sutau_N"/>
</dbReference>
<organism evidence="13 14">
    <name type="scientific">Candidatus Magasanikbacteria bacterium RIFOXYC12_FULL_33_11</name>
    <dbReference type="NCBI Taxonomy" id="1798701"/>
    <lineage>
        <taxon>Bacteria</taxon>
        <taxon>Candidatus Magasanikiibacteriota</taxon>
    </lineage>
</organism>
<dbReference type="InterPro" id="IPR050238">
    <property type="entry name" value="DNA_Rep/Repair_Clamp_Loader"/>
</dbReference>
<comment type="similarity">
    <text evidence="1 9">Belongs to the DnaX/STICHEL family.</text>
</comment>
<evidence type="ECO:0000256" key="9">
    <source>
        <dbReference type="RuleBase" id="RU364063"/>
    </source>
</evidence>
<keyword evidence="9" id="KW-0239">DNA-directed DNA polymerase</keyword>
<dbReference type="SUPFAM" id="SSF48019">
    <property type="entry name" value="post-AAA+ oligomerization domain-like"/>
    <property type="match status" value="1"/>
</dbReference>